<reference evidence="6" key="2">
    <citation type="submission" date="2025-09" db="UniProtKB">
        <authorList>
            <consortium name="Ensembl"/>
        </authorList>
    </citation>
    <scope>IDENTIFICATION</scope>
</reference>
<dbReference type="SMART" id="SM00110">
    <property type="entry name" value="C1Q"/>
    <property type="match status" value="1"/>
</dbReference>
<sequence length="169" mass="18796">RSVETDCCVSAQQCFNYELSDTIETNAMTEKLNSLEIKMVNIESKLENYKSRILQLEQKERNTVIFSVGIGVDSPFGPFDTDVTMIYDHTFVNIGNAYSPVTGIFTAPVSGVYFFTYFCHSGGLILHMHGHQSADTADNGGNAVFLQLQQGDTVYVLTNFSGFLVKKHN</sequence>
<dbReference type="GeneTree" id="ENSGT01040000243329"/>
<feature type="coiled-coil region" evidence="4">
    <location>
        <begin position="25"/>
        <end position="59"/>
    </location>
</feature>
<keyword evidence="4" id="KW-0175">Coiled coil</keyword>
<evidence type="ECO:0000256" key="4">
    <source>
        <dbReference type="SAM" id="Coils"/>
    </source>
</evidence>
<protein>
    <recommendedName>
        <fullName evidence="5">C1q domain-containing protein</fullName>
    </recommendedName>
</protein>
<dbReference type="PROSITE" id="PS50871">
    <property type="entry name" value="C1Q"/>
    <property type="match status" value="1"/>
</dbReference>
<evidence type="ECO:0000313" key="6">
    <source>
        <dbReference type="Ensembl" id="ENSNBRP00000014611.1"/>
    </source>
</evidence>
<dbReference type="OMA" id="GHSAMAY"/>
<dbReference type="AlphaFoldDB" id="A0A3Q4GZA7"/>
<evidence type="ECO:0000256" key="3">
    <source>
        <dbReference type="ARBA" id="ARBA00022729"/>
    </source>
</evidence>
<name>A0A3Q4GZA7_NEOBR</name>
<dbReference type="InterPro" id="IPR008983">
    <property type="entry name" value="Tumour_necrosis_fac-like_dom"/>
</dbReference>
<keyword evidence="7" id="KW-1185">Reference proteome</keyword>
<accession>A0A3Q4GZA7</accession>
<dbReference type="Pfam" id="PF00386">
    <property type="entry name" value="C1q"/>
    <property type="match status" value="1"/>
</dbReference>
<dbReference type="Bgee" id="ENSNBRG00000011254">
    <property type="expression patterns" value="Expressed in liver and 3 other cell types or tissues"/>
</dbReference>
<proteinExistence type="predicted"/>
<dbReference type="Gene3D" id="2.60.120.40">
    <property type="match status" value="1"/>
</dbReference>
<dbReference type="PANTHER" id="PTHR22923">
    <property type="entry name" value="CEREBELLIN-RELATED"/>
    <property type="match status" value="1"/>
</dbReference>
<dbReference type="SUPFAM" id="SSF49842">
    <property type="entry name" value="TNF-like"/>
    <property type="match status" value="1"/>
</dbReference>
<keyword evidence="2" id="KW-0964">Secreted</keyword>
<reference evidence="6" key="1">
    <citation type="submission" date="2025-08" db="UniProtKB">
        <authorList>
            <consortium name="Ensembl"/>
        </authorList>
    </citation>
    <scope>IDENTIFICATION</scope>
</reference>
<evidence type="ECO:0000256" key="1">
    <source>
        <dbReference type="ARBA" id="ARBA00004613"/>
    </source>
</evidence>
<dbReference type="Ensembl" id="ENSNBRT00000015006.1">
    <property type="protein sequence ID" value="ENSNBRP00000014611.1"/>
    <property type="gene ID" value="ENSNBRG00000011254.1"/>
</dbReference>
<dbReference type="PANTHER" id="PTHR22923:SF102">
    <property type="entry name" value="CEREBELLIN 13-RELATED"/>
    <property type="match status" value="1"/>
</dbReference>
<organism evidence="6 7">
    <name type="scientific">Neolamprologus brichardi</name>
    <name type="common">Fairy cichlid</name>
    <name type="synonym">Lamprologus brichardi</name>
    <dbReference type="NCBI Taxonomy" id="32507"/>
    <lineage>
        <taxon>Eukaryota</taxon>
        <taxon>Metazoa</taxon>
        <taxon>Chordata</taxon>
        <taxon>Craniata</taxon>
        <taxon>Vertebrata</taxon>
        <taxon>Euteleostomi</taxon>
        <taxon>Actinopterygii</taxon>
        <taxon>Neopterygii</taxon>
        <taxon>Teleostei</taxon>
        <taxon>Neoteleostei</taxon>
        <taxon>Acanthomorphata</taxon>
        <taxon>Ovalentaria</taxon>
        <taxon>Cichlomorphae</taxon>
        <taxon>Cichliformes</taxon>
        <taxon>Cichlidae</taxon>
        <taxon>African cichlids</taxon>
        <taxon>Pseudocrenilabrinae</taxon>
        <taxon>Lamprologini</taxon>
        <taxon>Neolamprologus</taxon>
    </lineage>
</organism>
<feature type="domain" description="C1q" evidence="5">
    <location>
        <begin position="59"/>
        <end position="169"/>
    </location>
</feature>
<dbReference type="InterPro" id="IPR050822">
    <property type="entry name" value="Cerebellin_Synaptic_Org"/>
</dbReference>
<evidence type="ECO:0000313" key="7">
    <source>
        <dbReference type="Proteomes" id="UP000261580"/>
    </source>
</evidence>
<dbReference type="Proteomes" id="UP000261580">
    <property type="component" value="Unassembled WGS sequence"/>
</dbReference>
<comment type="subcellular location">
    <subcellularLocation>
        <location evidence="1">Secreted</location>
    </subcellularLocation>
</comment>
<evidence type="ECO:0000259" key="5">
    <source>
        <dbReference type="PROSITE" id="PS50871"/>
    </source>
</evidence>
<evidence type="ECO:0000256" key="2">
    <source>
        <dbReference type="ARBA" id="ARBA00022525"/>
    </source>
</evidence>
<dbReference type="InterPro" id="IPR001073">
    <property type="entry name" value="C1q_dom"/>
</dbReference>
<keyword evidence="3" id="KW-0732">Signal</keyword>
<dbReference type="GO" id="GO:0005576">
    <property type="term" value="C:extracellular region"/>
    <property type="evidence" value="ECO:0007669"/>
    <property type="project" value="UniProtKB-SubCell"/>
</dbReference>